<feature type="non-terminal residue" evidence="2">
    <location>
        <position position="1"/>
    </location>
</feature>
<keyword evidence="1" id="KW-0175">Coiled coil</keyword>
<gene>
    <name evidence="2" type="ORF">KC660_04105</name>
</gene>
<evidence type="ECO:0000313" key="3">
    <source>
        <dbReference type="Proteomes" id="UP000782843"/>
    </source>
</evidence>
<dbReference type="EMBL" id="JAGQLG010000166">
    <property type="protein sequence ID" value="MCA9382562.1"/>
    <property type="molecule type" value="Genomic_DNA"/>
</dbReference>
<protein>
    <recommendedName>
        <fullName evidence="4">Portal protein</fullName>
    </recommendedName>
</protein>
<evidence type="ECO:0000313" key="2">
    <source>
        <dbReference type="EMBL" id="MCA9382562.1"/>
    </source>
</evidence>
<name>A0A955L494_9BACT</name>
<evidence type="ECO:0000256" key="1">
    <source>
        <dbReference type="SAM" id="Coils"/>
    </source>
</evidence>
<sequence>EEYYYAGIYDDDLLFEAVNPMYLSWGGGDHENEWSQHADWAKRERWLSYQQIISRHARYLDKKDIEIIDLDVEPIGGYSSGVEFWDKTKPHTQKLMYTYSTDEGFQERFSGVDIRTKEGRQQLFKMYDVAFSRFADKYGNSYSDYGIRESHIQWRDLRKMWLLTQIDSETGDERQFWLPEHYEPTEDDYDIKEVWITQIWEGWKLGTVDSVYSNIRPVPNQYRSILSPKKVQLSYFGKKYNTHDNTTKNSSLMDSAKSAQKNFDIVLAAFRQLMSTNIGPVFTMFLNMRPEGWSYQQWIDLMRNAGILMLDPTRQMSGVDPQFLREINLSKLSEGAYLLQMLEFYKNQVALSMYFNANREGEISEYANSVNTQQNIKATYNKTALFMEQHRLIVQEALTGLLNVGRYYYRLHPEEASIFLDDVSMAELQTSTLSAYDWLGIILQNSLGELEKLNQFKGQVLTFMQNGSSMDTIMEIIFSDTISETEDIVRRETKRMQEMEAAKMKQMQDIEQMKAQNLKQINDDNIKLELEKHYSMLESQERRVLLDREKFAMAQDLDKNQINDLLQKTFMELYTKLVVHKDEMDLEREKLGVMQKIESDKINTENEKVKKMSTKQK</sequence>
<evidence type="ECO:0008006" key="4">
    <source>
        <dbReference type="Google" id="ProtNLM"/>
    </source>
</evidence>
<comment type="caution">
    <text evidence="2">The sequence shown here is derived from an EMBL/GenBank/DDBJ whole genome shotgun (WGS) entry which is preliminary data.</text>
</comment>
<reference evidence="2" key="1">
    <citation type="submission" date="2020-04" db="EMBL/GenBank/DDBJ databases">
        <authorList>
            <person name="Zhang T."/>
        </authorList>
    </citation>
    <scope>NUCLEOTIDE SEQUENCE</scope>
    <source>
        <strain evidence="2">HKST-UBA10</strain>
    </source>
</reference>
<dbReference type="Proteomes" id="UP000782843">
    <property type="component" value="Unassembled WGS sequence"/>
</dbReference>
<organism evidence="2 3">
    <name type="scientific">Candidatus Dojkabacteria bacterium</name>
    <dbReference type="NCBI Taxonomy" id="2099670"/>
    <lineage>
        <taxon>Bacteria</taxon>
        <taxon>Candidatus Dojkabacteria</taxon>
    </lineage>
</organism>
<dbReference type="AlphaFoldDB" id="A0A955L494"/>
<feature type="coiled-coil region" evidence="1">
    <location>
        <begin position="482"/>
        <end position="516"/>
    </location>
</feature>
<reference evidence="2" key="2">
    <citation type="journal article" date="2021" name="Microbiome">
        <title>Successional dynamics and alternative stable states in a saline activated sludge microbial community over 9 years.</title>
        <authorList>
            <person name="Wang Y."/>
            <person name="Ye J."/>
            <person name="Ju F."/>
            <person name="Liu L."/>
            <person name="Boyd J.A."/>
            <person name="Deng Y."/>
            <person name="Parks D.H."/>
            <person name="Jiang X."/>
            <person name="Yin X."/>
            <person name="Woodcroft B.J."/>
            <person name="Tyson G.W."/>
            <person name="Hugenholtz P."/>
            <person name="Polz M.F."/>
            <person name="Zhang T."/>
        </authorList>
    </citation>
    <scope>NUCLEOTIDE SEQUENCE</scope>
    <source>
        <strain evidence="2">HKST-UBA10</strain>
    </source>
</reference>
<accession>A0A955L494</accession>
<proteinExistence type="predicted"/>